<evidence type="ECO:0000256" key="3">
    <source>
        <dbReference type="ARBA" id="ARBA00022692"/>
    </source>
</evidence>
<comment type="subcellular location">
    <subcellularLocation>
        <location evidence="1">Membrane</location>
        <topology evidence="1">Multi-pass membrane protein</topology>
    </subcellularLocation>
</comment>
<feature type="transmembrane region" description="Helical" evidence="6">
    <location>
        <begin position="442"/>
        <end position="463"/>
    </location>
</feature>
<keyword evidence="5 6" id="KW-0472">Membrane</keyword>
<dbReference type="GO" id="GO:0015205">
    <property type="term" value="F:nucleobase transmembrane transporter activity"/>
    <property type="evidence" value="ECO:0007669"/>
    <property type="project" value="TreeGrafter"/>
</dbReference>
<organism evidence="7 8">
    <name type="scientific">Coleophoma cylindrospora</name>
    <dbReference type="NCBI Taxonomy" id="1849047"/>
    <lineage>
        <taxon>Eukaryota</taxon>
        <taxon>Fungi</taxon>
        <taxon>Dikarya</taxon>
        <taxon>Ascomycota</taxon>
        <taxon>Pezizomycotina</taxon>
        <taxon>Leotiomycetes</taxon>
        <taxon>Helotiales</taxon>
        <taxon>Dermateaceae</taxon>
        <taxon>Coleophoma</taxon>
    </lineage>
</organism>
<evidence type="ECO:0000256" key="2">
    <source>
        <dbReference type="ARBA" id="ARBA00008974"/>
    </source>
</evidence>
<sequence length="571" mass="64037">MPPLFRRVAEKLRLKGDESKHEQTDSWSNRDLIPLPPARRQWVTFDYFGLWTTSSLNTSNWQVPNSFLTEGLSVGQAMAIIILGRFLVAGFTTLMAVCALRWHINFTVQNRFTWGMRGSYIPLLVRIMLSIIWNAYQTWNGGRLIGVCISAIWPSFQNIPNTFPDGFPATVTEFIGYVLFWVISIPLLWIRPEKFRVPFLVVSIYCSVGMLSMMVWSLSVAQGVGPVFYTTTSVPKYSIWNSSWLIMAGINQVLGGNVAAAINTGDFARYSKGPKQFVLGTMLSLWLLGVLVCFIGLVTTSACQKIYGEIYWNPPDLLLVMMDKGQGSSKSRAGVFFLSLGFSATTMFENVCGSAISGGIDFAGLFPRYIDIRRGAILVFILCWIVQPWQVVNGSATFITAISSFSVFLAPMMGVMACDFYILRNRKIQLSHLYRTKDTAYWYWHGFNWRAIIAWVCGWAPTIGGMIEVVNAPPDPNRALYKLFYLAFFLGFFLSFVIFYAASSIFPPIGLGDMDDVDYYSTFTSYEAQMLGVMELDLSTASIDEVEPSPLGEKASKTEYMATDNPLQALS</sequence>
<evidence type="ECO:0000313" key="8">
    <source>
        <dbReference type="Proteomes" id="UP000256645"/>
    </source>
</evidence>
<comment type="similarity">
    <text evidence="2">Belongs to the purine-cytosine permease (2.A.39) family.</text>
</comment>
<keyword evidence="4 6" id="KW-1133">Transmembrane helix</keyword>
<name>A0A3D8SGA9_9HELO</name>
<dbReference type="PANTHER" id="PTHR30618">
    <property type="entry name" value="NCS1 FAMILY PURINE/PYRIMIDINE TRANSPORTER"/>
    <property type="match status" value="1"/>
</dbReference>
<keyword evidence="3 6" id="KW-0812">Transmembrane</keyword>
<comment type="caution">
    <text evidence="7">The sequence shown here is derived from an EMBL/GenBank/DDBJ whole genome shotgun (WGS) entry which is preliminary data.</text>
</comment>
<evidence type="ECO:0000256" key="4">
    <source>
        <dbReference type="ARBA" id="ARBA00022989"/>
    </source>
</evidence>
<feature type="transmembrane region" description="Helical" evidence="6">
    <location>
        <begin position="375"/>
        <end position="392"/>
    </location>
</feature>
<accession>A0A3D8SGA9</accession>
<dbReference type="InterPro" id="IPR045225">
    <property type="entry name" value="Uracil/uridine/allantoin_perm"/>
</dbReference>
<dbReference type="PANTHER" id="PTHR30618:SF4">
    <property type="entry name" value="ALLANTOIN PERMEASE"/>
    <property type="match status" value="1"/>
</dbReference>
<dbReference type="GO" id="GO:0005886">
    <property type="term" value="C:plasma membrane"/>
    <property type="evidence" value="ECO:0007669"/>
    <property type="project" value="TreeGrafter"/>
</dbReference>
<feature type="transmembrane region" description="Helical" evidence="6">
    <location>
        <begin position="77"/>
        <end position="100"/>
    </location>
</feature>
<dbReference type="CDD" id="cd11482">
    <property type="entry name" value="SLC-NCS1sbd_NRT1-like"/>
    <property type="match status" value="1"/>
</dbReference>
<feature type="transmembrane region" description="Helical" evidence="6">
    <location>
        <begin position="197"/>
        <end position="224"/>
    </location>
</feature>
<feature type="transmembrane region" description="Helical" evidence="6">
    <location>
        <begin position="120"/>
        <end position="136"/>
    </location>
</feature>
<keyword evidence="8" id="KW-1185">Reference proteome</keyword>
<evidence type="ECO:0000256" key="6">
    <source>
        <dbReference type="SAM" id="Phobius"/>
    </source>
</evidence>
<dbReference type="AlphaFoldDB" id="A0A3D8SGA9"/>
<proteinExistence type="inferred from homology"/>
<feature type="transmembrane region" description="Helical" evidence="6">
    <location>
        <begin position="398"/>
        <end position="422"/>
    </location>
</feature>
<dbReference type="EMBL" id="PDLM01000002">
    <property type="protein sequence ID" value="RDW85336.1"/>
    <property type="molecule type" value="Genomic_DNA"/>
</dbReference>
<dbReference type="InterPro" id="IPR001248">
    <property type="entry name" value="Pur-cyt_permease"/>
</dbReference>
<dbReference type="Proteomes" id="UP000256645">
    <property type="component" value="Unassembled WGS sequence"/>
</dbReference>
<gene>
    <name evidence="7" type="ORF">BP6252_02926</name>
</gene>
<dbReference type="Gene3D" id="1.10.4160.10">
    <property type="entry name" value="Hydantoin permease"/>
    <property type="match status" value="1"/>
</dbReference>
<reference evidence="7 8" key="1">
    <citation type="journal article" date="2018" name="IMA Fungus">
        <title>IMA Genome-F 9: Draft genome sequence of Annulohypoxylon stygium, Aspergillus mulundensis, Berkeleyomyces basicola (syn. Thielaviopsis basicola), Ceratocystis smalleyi, two Cercospora beticola strains, Coleophoma cylindrospora, Fusarium fracticaudum, Phialophora cf. hyalina, and Morchella septimelata.</title>
        <authorList>
            <person name="Wingfield B.D."/>
            <person name="Bills G.F."/>
            <person name="Dong Y."/>
            <person name="Huang W."/>
            <person name="Nel W.J."/>
            <person name="Swalarsk-Parry B.S."/>
            <person name="Vaghefi N."/>
            <person name="Wilken P.M."/>
            <person name="An Z."/>
            <person name="de Beer Z.W."/>
            <person name="De Vos L."/>
            <person name="Chen L."/>
            <person name="Duong T.A."/>
            <person name="Gao Y."/>
            <person name="Hammerbacher A."/>
            <person name="Kikkert J.R."/>
            <person name="Li Y."/>
            <person name="Li H."/>
            <person name="Li K."/>
            <person name="Li Q."/>
            <person name="Liu X."/>
            <person name="Ma X."/>
            <person name="Naidoo K."/>
            <person name="Pethybridge S.J."/>
            <person name="Sun J."/>
            <person name="Steenkamp E.T."/>
            <person name="van der Nest M.A."/>
            <person name="van Wyk S."/>
            <person name="Wingfield M.J."/>
            <person name="Xiong C."/>
            <person name="Yue Q."/>
            <person name="Zhang X."/>
        </authorList>
    </citation>
    <scope>NUCLEOTIDE SEQUENCE [LARGE SCALE GENOMIC DNA]</scope>
    <source>
        <strain evidence="7 8">BP6252</strain>
    </source>
</reference>
<feature type="transmembrane region" description="Helical" evidence="6">
    <location>
        <begin position="174"/>
        <end position="190"/>
    </location>
</feature>
<evidence type="ECO:0000313" key="7">
    <source>
        <dbReference type="EMBL" id="RDW85336.1"/>
    </source>
</evidence>
<evidence type="ECO:0000256" key="1">
    <source>
        <dbReference type="ARBA" id="ARBA00004141"/>
    </source>
</evidence>
<dbReference type="Pfam" id="PF02133">
    <property type="entry name" value="Transp_cyt_pur"/>
    <property type="match status" value="1"/>
</dbReference>
<feature type="transmembrane region" description="Helical" evidence="6">
    <location>
        <begin position="277"/>
        <end position="298"/>
    </location>
</feature>
<protein>
    <submittedName>
        <fullName evidence="7">Uracil permease-4</fullName>
    </submittedName>
</protein>
<evidence type="ECO:0000256" key="5">
    <source>
        <dbReference type="ARBA" id="ARBA00023136"/>
    </source>
</evidence>
<dbReference type="OrthoDB" id="2018619at2759"/>
<feature type="transmembrane region" description="Helical" evidence="6">
    <location>
        <begin position="483"/>
        <end position="502"/>
    </location>
</feature>